<dbReference type="Pfam" id="PF12833">
    <property type="entry name" value="HTH_18"/>
    <property type="match status" value="1"/>
</dbReference>
<dbReference type="AlphaFoldDB" id="A0A2N8PTM7"/>
<evidence type="ECO:0000256" key="3">
    <source>
        <dbReference type="ARBA" id="ARBA00023163"/>
    </source>
</evidence>
<dbReference type="GO" id="GO:0043565">
    <property type="term" value="F:sequence-specific DNA binding"/>
    <property type="evidence" value="ECO:0007669"/>
    <property type="project" value="InterPro"/>
</dbReference>
<sequence>MYFKVNEAEQEQTEHRIGDFPLAIYHRILDRTRNDELMWHWHEEFQLTFVLSGTLELSVGKETYQIHEKSGIIINSRRLHHAIPLTETAEYICIDFSPHFLNEQLYQSTIKPLQDNQNFICRLLTLTPHQQAILQEIAEIPQAYNFLKIYELILSCLNEIGNSPTSSEKKEDQDIYQLLNFIHQNFQQDLTVAAIAQVIPINKNKCTHLFKAYTNQSPMNYTIDYRLLKAKERLLETEETISEICFAVGFNNLSYFIARFKKKYGCSPKQFRKRFVGDVWNTPKNR</sequence>
<reference evidence="5 6" key="1">
    <citation type="submission" date="2018-12" db="EMBL/GenBank/DDBJ databases">
        <title>A novel vanA-carrying plasmid in a clinical isolate of Enterococcus avium.</title>
        <authorList>
            <person name="Bernasconi O.J."/>
            <person name="Luzzaro F."/>
            <person name="Endimiani A."/>
        </authorList>
    </citation>
    <scope>NUCLEOTIDE SEQUENCE [LARGE SCALE GENOMIC DNA]</scope>
    <source>
        <strain evidence="5 6">LC0559/18</strain>
    </source>
</reference>
<accession>A0A2N8PTM7</accession>
<evidence type="ECO:0000256" key="2">
    <source>
        <dbReference type="ARBA" id="ARBA00023125"/>
    </source>
</evidence>
<keyword evidence="1" id="KW-0805">Transcription regulation</keyword>
<dbReference type="InterPro" id="IPR018062">
    <property type="entry name" value="HTH_AraC-typ_CS"/>
</dbReference>
<evidence type="ECO:0000313" key="5">
    <source>
        <dbReference type="EMBL" id="RVU92503.1"/>
    </source>
</evidence>
<dbReference type="Pfam" id="PF02311">
    <property type="entry name" value="AraC_binding"/>
    <property type="match status" value="1"/>
</dbReference>
<dbReference type="SMART" id="SM00342">
    <property type="entry name" value="HTH_ARAC"/>
    <property type="match status" value="1"/>
</dbReference>
<dbReference type="InterPro" id="IPR009057">
    <property type="entry name" value="Homeodomain-like_sf"/>
</dbReference>
<keyword evidence="2" id="KW-0238">DNA-binding</keyword>
<protein>
    <submittedName>
        <fullName evidence="5">AraC family transcriptional regulator</fullName>
    </submittedName>
</protein>
<dbReference type="EMBL" id="RYZS01000002">
    <property type="protein sequence ID" value="RVU92503.1"/>
    <property type="molecule type" value="Genomic_DNA"/>
</dbReference>
<dbReference type="InterPro" id="IPR018060">
    <property type="entry name" value="HTH_AraC"/>
</dbReference>
<dbReference type="Gene3D" id="2.60.120.10">
    <property type="entry name" value="Jelly Rolls"/>
    <property type="match status" value="1"/>
</dbReference>
<dbReference type="InterPro" id="IPR037923">
    <property type="entry name" value="HTH-like"/>
</dbReference>
<dbReference type="PANTHER" id="PTHR43280:SF28">
    <property type="entry name" value="HTH-TYPE TRANSCRIPTIONAL ACTIVATOR RHAS"/>
    <property type="match status" value="1"/>
</dbReference>
<dbReference type="SUPFAM" id="SSF46689">
    <property type="entry name" value="Homeodomain-like"/>
    <property type="match status" value="2"/>
</dbReference>
<comment type="caution">
    <text evidence="5">The sequence shown here is derived from an EMBL/GenBank/DDBJ whole genome shotgun (WGS) entry which is preliminary data.</text>
</comment>
<evidence type="ECO:0000259" key="4">
    <source>
        <dbReference type="PROSITE" id="PS01124"/>
    </source>
</evidence>
<dbReference type="InterPro" id="IPR020449">
    <property type="entry name" value="Tscrpt_reg_AraC-type_HTH"/>
</dbReference>
<dbReference type="PROSITE" id="PS00041">
    <property type="entry name" value="HTH_ARAC_FAMILY_1"/>
    <property type="match status" value="1"/>
</dbReference>
<dbReference type="InterPro" id="IPR003313">
    <property type="entry name" value="AraC-bd"/>
</dbReference>
<evidence type="ECO:0000313" key="6">
    <source>
        <dbReference type="Proteomes" id="UP000288388"/>
    </source>
</evidence>
<gene>
    <name evidence="5" type="ORF">EK398_18470</name>
</gene>
<dbReference type="Gene3D" id="1.10.10.60">
    <property type="entry name" value="Homeodomain-like"/>
    <property type="match status" value="2"/>
</dbReference>
<dbReference type="SUPFAM" id="SSF51215">
    <property type="entry name" value="Regulatory protein AraC"/>
    <property type="match status" value="1"/>
</dbReference>
<dbReference type="PROSITE" id="PS01124">
    <property type="entry name" value="HTH_ARAC_FAMILY_2"/>
    <property type="match status" value="1"/>
</dbReference>
<evidence type="ECO:0000256" key="1">
    <source>
        <dbReference type="ARBA" id="ARBA00023015"/>
    </source>
</evidence>
<dbReference type="RefSeq" id="WP_102873171.1">
    <property type="nucleotide sequence ID" value="NZ_JBPFKW010000307.1"/>
</dbReference>
<keyword evidence="3" id="KW-0804">Transcription</keyword>
<organism evidence="5 6">
    <name type="scientific">Enterococcus avium</name>
    <name type="common">Streptococcus avium</name>
    <dbReference type="NCBI Taxonomy" id="33945"/>
    <lineage>
        <taxon>Bacteria</taxon>
        <taxon>Bacillati</taxon>
        <taxon>Bacillota</taxon>
        <taxon>Bacilli</taxon>
        <taxon>Lactobacillales</taxon>
        <taxon>Enterococcaceae</taxon>
        <taxon>Enterococcus</taxon>
    </lineage>
</organism>
<dbReference type="PRINTS" id="PR00032">
    <property type="entry name" value="HTHARAC"/>
</dbReference>
<dbReference type="GO" id="GO:0003700">
    <property type="term" value="F:DNA-binding transcription factor activity"/>
    <property type="evidence" value="ECO:0007669"/>
    <property type="project" value="InterPro"/>
</dbReference>
<dbReference type="Proteomes" id="UP000288388">
    <property type="component" value="Unassembled WGS sequence"/>
</dbReference>
<name>A0A2N8PTM7_ENTAV</name>
<dbReference type="PANTHER" id="PTHR43280">
    <property type="entry name" value="ARAC-FAMILY TRANSCRIPTIONAL REGULATOR"/>
    <property type="match status" value="1"/>
</dbReference>
<dbReference type="InterPro" id="IPR014710">
    <property type="entry name" value="RmlC-like_jellyroll"/>
</dbReference>
<feature type="domain" description="HTH araC/xylS-type" evidence="4">
    <location>
        <begin position="176"/>
        <end position="274"/>
    </location>
</feature>
<proteinExistence type="predicted"/>